<keyword evidence="3" id="KW-1185">Reference proteome</keyword>
<feature type="chain" id="PRO_5032460123" evidence="1">
    <location>
        <begin position="26"/>
        <end position="152"/>
    </location>
</feature>
<feature type="signal peptide" evidence="1">
    <location>
        <begin position="1"/>
        <end position="25"/>
    </location>
</feature>
<evidence type="ECO:0000256" key="1">
    <source>
        <dbReference type="SAM" id="SignalP"/>
    </source>
</evidence>
<dbReference type="EMBL" id="JABBFW010000011">
    <property type="protein sequence ID" value="NML16535.1"/>
    <property type="molecule type" value="Genomic_DNA"/>
</dbReference>
<organism evidence="2 3">
    <name type="scientific">Azohydromonas caseinilytica</name>
    <dbReference type="NCBI Taxonomy" id="2728836"/>
    <lineage>
        <taxon>Bacteria</taxon>
        <taxon>Pseudomonadati</taxon>
        <taxon>Pseudomonadota</taxon>
        <taxon>Betaproteobacteria</taxon>
        <taxon>Burkholderiales</taxon>
        <taxon>Sphaerotilaceae</taxon>
        <taxon>Azohydromonas</taxon>
    </lineage>
</organism>
<gene>
    <name evidence="2" type="ORF">HHL10_16250</name>
</gene>
<reference evidence="2 3" key="1">
    <citation type="submission" date="2020-04" db="EMBL/GenBank/DDBJ databases">
        <title>Azohydromonas sp. isolated from soil.</title>
        <authorList>
            <person name="Dahal R.H."/>
        </authorList>
    </citation>
    <scope>NUCLEOTIDE SEQUENCE [LARGE SCALE GENOMIC DNA]</scope>
    <source>
        <strain evidence="2 3">G-1-1-14</strain>
    </source>
</reference>
<protein>
    <submittedName>
        <fullName evidence="2">Uncharacterized protein</fullName>
    </submittedName>
</protein>
<sequence>MSRGGTWAALAGLLLPLCAAASADAGPAGAAAGPVATLTAPAIVSVEPGAGLTREAFAERWGQFEVRLRKDAFPLPAPHCRRHVILRVPAVAPDAPGHEQALERRWALYQQVLDVQARREASVTVPLDLSLYTERSARGVALRYCNAYVSLR</sequence>
<comment type="caution">
    <text evidence="2">The sequence shown here is derived from an EMBL/GenBank/DDBJ whole genome shotgun (WGS) entry which is preliminary data.</text>
</comment>
<name>A0A848FCN2_9BURK</name>
<dbReference type="RefSeq" id="WP_169161444.1">
    <property type="nucleotide sequence ID" value="NZ_JABBFW010000011.1"/>
</dbReference>
<evidence type="ECO:0000313" key="2">
    <source>
        <dbReference type="EMBL" id="NML16535.1"/>
    </source>
</evidence>
<dbReference type="AlphaFoldDB" id="A0A848FCN2"/>
<accession>A0A848FCN2</accession>
<keyword evidence="1" id="KW-0732">Signal</keyword>
<proteinExistence type="predicted"/>
<dbReference type="Proteomes" id="UP000574067">
    <property type="component" value="Unassembled WGS sequence"/>
</dbReference>
<evidence type="ECO:0000313" key="3">
    <source>
        <dbReference type="Proteomes" id="UP000574067"/>
    </source>
</evidence>